<evidence type="ECO:0000256" key="1">
    <source>
        <dbReference type="ARBA" id="ARBA00010201"/>
    </source>
</evidence>
<comment type="similarity">
    <text evidence="1">Belongs to the PRORSD1 family.</text>
</comment>
<protein>
    <submittedName>
        <fullName evidence="3">Prolyl-tRNA synthetase associated domain-containing protein</fullName>
    </submittedName>
</protein>
<dbReference type="PANTHER" id="PTHR31423">
    <property type="entry name" value="YBAK DOMAIN-CONTAINING PROTEIN"/>
    <property type="match status" value="1"/>
</dbReference>
<dbReference type="InterPro" id="IPR040285">
    <property type="entry name" value="ProX/PRXD1"/>
</dbReference>
<organism evidence="3 4">
    <name type="scientific">Sneathiella chungangensis</name>
    <dbReference type="NCBI Taxonomy" id="1418234"/>
    <lineage>
        <taxon>Bacteria</taxon>
        <taxon>Pseudomonadati</taxon>
        <taxon>Pseudomonadota</taxon>
        <taxon>Alphaproteobacteria</taxon>
        <taxon>Sneathiellales</taxon>
        <taxon>Sneathiellaceae</taxon>
        <taxon>Sneathiella</taxon>
    </lineage>
</organism>
<dbReference type="InterPro" id="IPR036754">
    <property type="entry name" value="YbaK/aa-tRNA-synt-asso_dom_sf"/>
</dbReference>
<comment type="caution">
    <text evidence="3">The sequence shown here is derived from an EMBL/GenBank/DDBJ whole genome shotgun (WGS) entry which is preliminary data.</text>
</comment>
<dbReference type="Gene3D" id="3.90.960.10">
    <property type="entry name" value="YbaK/aminoacyl-tRNA synthetase-associated domain"/>
    <property type="match status" value="1"/>
</dbReference>
<dbReference type="RefSeq" id="WP_161340214.1">
    <property type="nucleotide sequence ID" value="NZ_JBHSDG010000003.1"/>
</dbReference>
<dbReference type="EMBL" id="WTVA01000015">
    <property type="protein sequence ID" value="MZR23782.1"/>
    <property type="molecule type" value="Genomic_DNA"/>
</dbReference>
<dbReference type="Pfam" id="PF04073">
    <property type="entry name" value="tRNA_edit"/>
    <property type="match status" value="1"/>
</dbReference>
<dbReference type="GO" id="GO:0004812">
    <property type="term" value="F:aminoacyl-tRNA ligase activity"/>
    <property type="evidence" value="ECO:0007669"/>
    <property type="project" value="UniProtKB-KW"/>
</dbReference>
<dbReference type="SUPFAM" id="SSF55826">
    <property type="entry name" value="YbaK/ProRS associated domain"/>
    <property type="match status" value="1"/>
</dbReference>
<dbReference type="AlphaFoldDB" id="A0A845MJH6"/>
<sequence length="167" mass="18896">MPATPEDLFEKLDALGITYETHHHAPVFTVEEAQEHTGDIPGGHCKNLFLKDKTGDLYLVVCLQETAVDLKAFRKLVGAKNLSFGKPDLLYETLGVEPGSVTPFSLINDAERKVSVVLEKRMMEHEFLNYHPLRNTMTTQLAARDLEKFIRHCGHEVRLLELPERDG</sequence>
<dbReference type="FunFam" id="3.90.960.10:FF:000005">
    <property type="entry name" value="Putative prolyl-tRNA synthetase"/>
    <property type="match status" value="1"/>
</dbReference>
<feature type="domain" description="YbaK/aminoacyl-tRNA synthetase-associated" evidence="2">
    <location>
        <begin position="24"/>
        <end position="149"/>
    </location>
</feature>
<dbReference type="OrthoDB" id="5145315at2"/>
<reference evidence="3 4" key="1">
    <citation type="journal article" date="2014" name="Int. J. Syst. Evol. Microbiol.">
        <title>Sneathiella chungangensis sp. nov., isolated from a marine sand, and emended description of the genus Sneathiella.</title>
        <authorList>
            <person name="Siamphan C."/>
            <person name="Kim H."/>
            <person name="Lee J.S."/>
            <person name="Kim W."/>
        </authorList>
    </citation>
    <scope>NUCLEOTIDE SEQUENCE [LARGE SCALE GENOMIC DNA]</scope>
    <source>
        <strain evidence="3 4">KCTC 32476</strain>
    </source>
</reference>
<evidence type="ECO:0000259" key="2">
    <source>
        <dbReference type="Pfam" id="PF04073"/>
    </source>
</evidence>
<accession>A0A845MJH6</accession>
<gene>
    <name evidence="3" type="ORF">GQF03_15705</name>
</gene>
<proteinExistence type="inferred from homology"/>
<keyword evidence="3" id="KW-0030">Aminoacyl-tRNA synthetase</keyword>
<dbReference type="InterPro" id="IPR007214">
    <property type="entry name" value="YbaK/aa-tRNA-synth-assoc-dom"/>
</dbReference>
<name>A0A845MJH6_9PROT</name>
<dbReference type="CDD" id="cd04335">
    <property type="entry name" value="PrdX_deacylase"/>
    <property type="match status" value="1"/>
</dbReference>
<evidence type="ECO:0000313" key="4">
    <source>
        <dbReference type="Proteomes" id="UP000445696"/>
    </source>
</evidence>
<dbReference type="Proteomes" id="UP000445696">
    <property type="component" value="Unassembled WGS sequence"/>
</dbReference>
<keyword evidence="3" id="KW-0436">Ligase</keyword>
<evidence type="ECO:0000313" key="3">
    <source>
        <dbReference type="EMBL" id="MZR23782.1"/>
    </source>
</evidence>
<dbReference type="GO" id="GO:0002161">
    <property type="term" value="F:aminoacyl-tRNA deacylase activity"/>
    <property type="evidence" value="ECO:0007669"/>
    <property type="project" value="InterPro"/>
</dbReference>
<keyword evidence="4" id="KW-1185">Reference proteome</keyword>
<dbReference type="PANTHER" id="PTHR31423:SF3">
    <property type="entry name" value="PROLYL-TRNA SYNTHETASE ASSOCIATED DOMAIN-CONTAINING PROTEIN 1-RELATED"/>
    <property type="match status" value="1"/>
</dbReference>